<dbReference type="Proteomes" id="UP000240493">
    <property type="component" value="Unassembled WGS sequence"/>
</dbReference>
<organism evidence="1 2">
    <name type="scientific">Trichoderma asperellum (strain ATCC 204424 / CBS 433.97 / NBRC 101777)</name>
    <dbReference type="NCBI Taxonomy" id="1042311"/>
    <lineage>
        <taxon>Eukaryota</taxon>
        <taxon>Fungi</taxon>
        <taxon>Dikarya</taxon>
        <taxon>Ascomycota</taxon>
        <taxon>Pezizomycotina</taxon>
        <taxon>Sordariomycetes</taxon>
        <taxon>Hypocreomycetidae</taxon>
        <taxon>Hypocreales</taxon>
        <taxon>Hypocreaceae</taxon>
        <taxon>Trichoderma</taxon>
    </lineage>
</organism>
<reference evidence="1 2" key="1">
    <citation type="submission" date="2016-07" db="EMBL/GenBank/DDBJ databases">
        <title>Multiple horizontal gene transfer events from other fungi enriched the ability of initially mycotrophic Trichoderma (Ascomycota) to feed on dead plant biomass.</title>
        <authorList>
            <consortium name="DOE Joint Genome Institute"/>
            <person name="Aerts A."/>
            <person name="Atanasova L."/>
            <person name="Chenthamara K."/>
            <person name="Zhang J."/>
            <person name="Grujic M."/>
            <person name="Henrissat B."/>
            <person name="Kuo A."/>
            <person name="Salamov A."/>
            <person name="Lipzen A."/>
            <person name="Labutti K."/>
            <person name="Barry K."/>
            <person name="Miao Y."/>
            <person name="Rahimi M.J."/>
            <person name="Shen Q."/>
            <person name="Grigoriev I.V."/>
            <person name="Kubicek C.P."/>
            <person name="Druzhinina I.S."/>
        </authorList>
    </citation>
    <scope>NUCLEOTIDE SEQUENCE [LARGE SCALE GENOMIC DNA]</scope>
    <source>
        <strain evidence="1 2">CBS 433.97</strain>
    </source>
</reference>
<sequence length="64" mass="7218">MGEMPNSGYVASLLDPAKHVQLRSEHGELPKGQDLRLQLGFCWQWSSRHVPQAKAATKWAVDYP</sequence>
<accession>A0A2T3ZME6</accession>
<evidence type="ECO:0000313" key="2">
    <source>
        <dbReference type="Proteomes" id="UP000240493"/>
    </source>
</evidence>
<gene>
    <name evidence="1" type="ORF">M441DRAFT_52787</name>
</gene>
<dbReference type="AlphaFoldDB" id="A0A2T3ZME6"/>
<keyword evidence="2" id="KW-1185">Reference proteome</keyword>
<proteinExistence type="predicted"/>
<evidence type="ECO:0000313" key="1">
    <source>
        <dbReference type="EMBL" id="PTB45980.1"/>
    </source>
</evidence>
<dbReference type="EMBL" id="KZ679256">
    <property type="protein sequence ID" value="PTB45980.1"/>
    <property type="molecule type" value="Genomic_DNA"/>
</dbReference>
<name>A0A2T3ZME6_TRIA4</name>
<protein>
    <submittedName>
        <fullName evidence="1">Uncharacterized protein</fullName>
    </submittedName>
</protein>